<keyword evidence="13" id="KW-1185">Reference proteome</keyword>
<evidence type="ECO:0000256" key="2">
    <source>
        <dbReference type="ARBA" id="ARBA00004815"/>
    </source>
</evidence>
<reference evidence="13" key="1">
    <citation type="journal article" date="2019" name="Int. J. Syst. Evol. Microbiol.">
        <title>The Global Catalogue of Microorganisms (GCM) 10K type strain sequencing project: providing services to taxonomists for standard genome sequencing and annotation.</title>
        <authorList>
            <consortium name="The Broad Institute Genomics Platform"/>
            <consortium name="The Broad Institute Genome Sequencing Center for Infectious Disease"/>
            <person name="Wu L."/>
            <person name="Ma J."/>
        </authorList>
    </citation>
    <scope>NUCLEOTIDE SEQUENCE [LARGE SCALE GENOMIC DNA]</scope>
    <source>
        <strain evidence="13">JCM 16601</strain>
    </source>
</reference>
<dbReference type="CDD" id="cd05794">
    <property type="entry name" value="S1_EF-P_repeat_2"/>
    <property type="match status" value="1"/>
</dbReference>
<organism evidence="12 13">
    <name type="scientific">Mucilaginibacter dorajii</name>
    <dbReference type="NCBI Taxonomy" id="692994"/>
    <lineage>
        <taxon>Bacteria</taxon>
        <taxon>Pseudomonadati</taxon>
        <taxon>Bacteroidota</taxon>
        <taxon>Sphingobacteriia</taxon>
        <taxon>Sphingobacteriales</taxon>
        <taxon>Sphingobacteriaceae</taxon>
        <taxon>Mucilaginibacter</taxon>
    </lineage>
</organism>
<comment type="function">
    <text evidence="7">Involved in peptide bond synthesis. Stimulates efficient translation and peptide-bond synthesis on native or reconstituted 70S ribosomes in vitro. Probably functions indirectly by altering the affinity of the ribosome for aminoacyl-tRNA, thus increasing their reactivity as acceptors for peptidyl transferase.</text>
</comment>
<evidence type="ECO:0000256" key="6">
    <source>
        <dbReference type="ARBA" id="ARBA00022917"/>
    </source>
</evidence>
<keyword evidence="4 7" id="KW-0963">Cytoplasm</keyword>
<dbReference type="InterPro" id="IPR012340">
    <property type="entry name" value="NA-bd_OB-fold"/>
</dbReference>
<comment type="similarity">
    <text evidence="3 7 9">Belongs to the elongation factor P family.</text>
</comment>
<keyword evidence="5 7" id="KW-0251">Elongation factor</keyword>
<dbReference type="Pfam" id="PF01132">
    <property type="entry name" value="EFP"/>
    <property type="match status" value="1"/>
</dbReference>
<dbReference type="InterPro" id="IPR001059">
    <property type="entry name" value="Transl_elong_P/YeiP_cen"/>
</dbReference>
<evidence type="ECO:0000256" key="4">
    <source>
        <dbReference type="ARBA" id="ARBA00022490"/>
    </source>
</evidence>
<feature type="domain" description="Elongation factor P C-terminal" evidence="10">
    <location>
        <begin position="149"/>
        <end position="204"/>
    </location>
</feature>
<dbReference type="CDD" id="cd04470">
    <property type="entry name" value="S1_EF-P_repeat_1"/>
    <property type="match status" value="1"/>
</dbReference>
<dbReference type="GO" id="GO:0003746">
    <property type="term" value="F:translation elongation factor activity"/>
    <property type="evidence" value="ECO:0007669"/>
    <property type="project" value="UniProtKB-KW"/>
</dbReference>
<dbReference type="NCBIfam" id="TIGR00038">
    <property type="entry name" value="efp"/>
    <property type="match status" value="1"/>
</dbReference>
<dbReference type="InterPro" id="IPR011768">
    <property type="entry name" value="Transl_elongation_fac_P"/>
</dbReference>
<evidence type="ECO:0000256" key="9">
    <source>
        <dbReference type="RuleBase" id="RU004389"/>
    </source>
</evidence>
<dbReference type="SUPFAM" id="SSF50249">
    <property type="entry name" value="Nucleic acid-binding proteins"/>
    <property type="match status" value="2"/>
</dbReference>
<sequence length="206" mass="23211">MMGFHNLIYLWALNFYNSIFMAKASEIKVGNILRYNGELVTVTEVLHRTPGKGGAFYLDKFRNIKTGKIVEARLATDEQVEICRVETNDFQYLYEDGDFMVIMDNTSYEQHNIPKALFGPAVKFLKEGMNVIVSFESEEPIMATAPNFVELEVTYTEPAVKGDTSSGALKNATTENGVEIKVPLFVNQGDKVKVDTRTGDYVERVK</sequence>
<proteinExistence type="inferred from homology"/>
<comment type="pathway">
    <text evidence="2 7">Protein biosynthesis; polypeptide chain elongation.</text>
</comment>
<dbReference type="Pfam" id="PF08207">
    <property type="entry name" value="EFP_N"/>
    <property type="match status" value="1"/>
</dbReference>
<dbReference type="InterPro" id="IPR020599">
    <property type="entry name" value="Transl_elong_fac_P/YeiP"/>
</dbReference>
<gene>
    <name evidence="12" type="primary">efp_1</name>
    <name evidence="7" type="synonym">efp</name>
    <name evidence="12" type="ORF">GCM10022210_07710</name>
</gene>
<evidence type="ECO:0000256" key="5">
    <source>
        <dbReference type="ARBA" id="ARBA00022768"/>
    </source>
</evidence>
<name>A0ABP7PB43_9SPHI</name>
<dbReference type="PANTHER" id="PTHR30053:SF12">
    <property type="entry name" value="ELONGATION FACTOR P (EF-P) FAMILY PROTEIN"/>
    <property type="match status" value="1"/>
</dbReference>
<dbReference type="InterPro" id="IPR013852">
    <property type="entry name" value="Transl_elong_P/YeiP_CS"/>
</dbReference>
<dbReference type="PIRSF" id="PIRSF005901">
    <property type="entry name" value="EF-P"/>
    <property type="match status" value="1"/>
</dbReference>
<dbReference type="NCBIfam" id="NF001810">
    <property type="entry name" value="PRK00529.1"/>
    <property type="match status" value="1"/>
</dbReference>
<dbReference type="HAMAP" id="MF_00141">
    <property type="entry name" value="EF_P"/>
    <property type="match status" value="1"/>
</dbReference>
<evidence type="ECO:0000256" key="1">
    <source>
        <dbReference type="ARBA" id="ARBA00004496"/>
    </source>
</evidence>
<dbReference type="EMBL" id="BAAAZC010000006">
    <property type="protein sequence ID" value="GAA3962282.1"/>
    <property type="molecule type" value="Genomic_DNA"/>
</dbReference>
<evidence type="ECO:0000256" key="8">
    <source>
        <dbReference type="NCBIfam" id="TIGR00038"/>
    </source>
</evidence>
<comment type="subcellular location">
    <subcellularLocation>
        <location evidence="1 7">Cytoplasm</location>
    </subcellularLocation>
</comment>
<dbReference type="Gene3D" id="2.30.30.30">
    <property type="match status" value="1"/>
</dbReference>
<dbReference type="InterPro" id="IPR013185">
    <property type="entry name" value="Transl_elong_KOW-like"/>
</dbReference>
<dbReference type="SMART" id="SM01185">
    <property type="entry name" value="EFP"/>
    <property type="match status" value="1"/>
</dbReference>
<protein>
    <recommendedName>
        <fullName evidence="7 8">Elongation factor P</fullName>
        <shortName evidence="7">EF-P</shortName>
    </recommendedName>
</protein>
<feature type="domain" description="Translation elongation factor P/YeiP central" evidence="11">
    <location>
        <begin position="87"/>
        <end position="141"/>
    </location>
</feature>
<dbReference type="InterPro" id="IPR008991">
    <property type="entry name" value="Translation_prot_SH3-like_sf"/>
</dbReference>
<dbReference type="Gene3D" id="2.40.50.140">
    <property type="entry name" value="Nucleic acid-binding proteins"/>
    <property type="match status" value="2"/>
</dbReference>
<dbReference type="Pfam" id="PF09285">
    <property type="entry name" value="Elong-fact-P_C"/>
    <property type="match status" value="1"/>
</dbReference>
<accession>A0ABP7PB43</accession>
<dbReference type="PANTHER" id="PTHR30053">
    <property type="entry name" value="ELONGATION FACTOR P"/>
    <property type="match status" value="1"/>
</dbReference>
<evidence type="ECO:0000259" key="10">
    <source>
        <dbReference type="SMART" id="SM00841"/>
    </source>
</evidence>
<dbReference type="InterPro" id="IPR014722">
    <property type="entry name" value="Rib_uL2_dom2"/>
</dbReference>
<evidence type="ECO:0000256" key="3">
    <source>
        <dbReference type="ARBA" id="ARBA00009479"/>
    </source>
</evidence>
<dbReference type="PROSITE" id="PS01275">
    <property type="entry name" value="EFP"/>
    <property type="match status" value="1"/>
</dbReference>
<keyword evidence="6 7" id="KW-0648">Protein biosynthesis</keyword>
<dbReference type="Proteomes" id="UP001500742">
    <property type="component" value="Unassembled WGS sequence"/>
</dbReference>
<dbReference type="SMART" id="SM00841">
    <property type="entry name" value="Elong-fact-P_C"/>
    <property type="match status" value="1"/>
</dbReference>
<evidence type="ECO:0000313" key="12">
    <source>
        <dbReference type="EMBL" id="GAA3962282.1"/>
    </source>
</evidence>
<evidence type="ECO:0000259" key="11">
    <source>
        <dbReference type="SMART" id="SM01185"/>
    </source>
</evidence>
<comment type="caution">
    <text evidence="12">The sequence shown here is derived from an EMBL/GenBank/DDBJ whole genome shotgun (WGS) entry which is preliminary data.</text>
</comment>
<dbReference type="InterPro" id="IPR015365">
    <property type="entry name" value="Elong-fact-P_C"/>
</dbReference>
<evidence type="ECO:0000313" key="13">
    <source>
        <dbReference type="Proteomes" id="UP001500742"/>
    </source>
</evidence>
<dbReference type="SUPFAM" id="SSF50104">
    <property type="entry name" value="Translation proteins SH3-like domain"/>
    <property type="match status" value="1"/>
</dbReference>
<evidence type="ECO:0000256" key="7">
    <source>
        <dbReference type="HAMAP-Rule" id="MF_00141"/>
    </source>
</evidence>